<accession>A0AAE8MN03</accession>
<sequence>MLCGYCGPRNLKCWAKEGHKKCAQCTRRGRPCDGKGVTLLKGCRLEQEEEIAENDILSLQQQMNERLSRLMHLRRQKKQL</sequence>
<proteinExistence type="predicted"/>
<organism evidence="1 2">
    <name type="scientific">Fusarium torulosum</name>
    <dbReference type="NCBI Taxonomy" id="33205"/>
    <lineage>
        <taxon>Eukaryota</taxon>
        <taxon>Fungi</taxon>
        <taxon>Dikarya</taxon>
        <taxon>Ascomycota</taxon>
        <taxon>Pezizomycotina</taxon>
        <taxon>Sordariomycetes</taxon>
        <taxon>Hypocreomycetidae</taxon>
        <taxon>Hypocreales</taxon>
        <taxon>Nectriaceae</taxon>
        <taxon>Fusarium</taxon>
    </lineage>
</organism>
<evidence type="ECO:0000313" key="1">
    <source>
        <dbReference type="EMBL" id="SPJ92831.1"/>
    </source>
</evidence>
<comment type="caution">
    <text evidence="1">The sequence shown here is derived from an EMBL/GenBank/DDBJ whole genome shotgun (WGS) entry which is preliminary data.</text>
</comment>
<protein>
    <submittedName>
        <fullName evidence="1">Uncharacterized protein</fullName>
    </submittedName>
</protein>
<dbReference type="AlphaFoldDB" id="A0AAE8MN03"/>
<evidence type="ECO:0000313" key="2">
    <source>
        <dbReference type="Proteomes" id="UP001187734"/>
    </source>
</evidence>
<reference evidence="1" key="1">
    <citation type="submission" date="2018-03" db="EMBL/GenBank/DDBJ databases">
        <authorList>
            <person name="Guldener U."/>
        </authorList>
    </citation>
    <scope>NUCLEOTIDE SEQUENCE</scope>
</reference>
<keyword evidence="2" id="KW-1185">Reference proteome</keyword>
<name>A0AAE8MN03_9HYPO</name>
<dbReference type="EMBL" id="ONZP01001051">
    <property type="protein sequence ID" value="SPJ92831.1"/>
    <property type="molecule type" value="Genomic_DNA"/>
</dbReference>
<gene>
    <name evidence="1" type="ORF">FTOL_13796</name>
</gene>
<dbReference type="Proteomes" id="UP001187734">
    <property type="component" value="Unassembled WGS sequence"/>
</dbReference>